<dbReference type="InParanoid" id="A0A409XBE2"/>
<name>A0A409XBE2_9AGAR</name>
<evidence type="ECO:0000313" key="2">
    <source>
        <dbReference type="EMBL" id="PPQ88113.1"/>
    </source>
</evidence>
<comment type="caution">
    <text evidence="2">The sequence shown here is derived from an EMBL/GenBank/DDBJ whole genome shotgun (WGS) entry which is preliminary data.</text>
</comment>
<dbReference type="AlphaFoldDB" id="A0A409XBE2"/>
<accession>A0A409XBE2</accession>
<gene>
    <name evidence="2" type="ORF">CVT26_014753</name>
</gene>
<organism evidence="2 3">
    <name type="scientific">Gymnopilus dilepis</name>
    <dbReference type="NCBI Taxonomy" id="231916"/>
    <lineage>
        <taxon>Eukaryota</taxon>
        <taxon>Fungi</taxon>
        <taxon>Dikarya</taxon>
        <taxon>Basidiomycota</taxon>
        <taxon>Agaricomycotina</taxon>
        <taxon>Agaricomycetes</taxon>
        <taxon>Agaricomycetidae</taxon>
        <taxon>Agaricales</taxon>
        <taxon>Agaricineae</taxon>
        <taxon>Hymenogastraceae</taxon>
        <taxon>Gymnopilus</taxon>
    </lineage>
</organism>
<proteinExistence type="predicted"/>
<feature type="region of interest" description="Disordered" evidence="1">
    <location>
        <begin position="67"/>
        <end position="87"/>
    </location>
</feature>
<protein>
    <submittedName>
        <fullName evidence="2">Uncharacterized protein</fullName>
    </submittedName>
</protein>
<sequence length="282" mass="30023">MPLAPPSNEDIDYTLALAPPLPPSPCNSETGKSESEVGYFTSTTQPKAAAAAVATFSPHLHLRRRAGGWTQSRPPDALSPAPSPPPLHRRVSRRWLLCHLVPSGRHRRCCSCCPHLSACHQAERVSCVLGYARLLPLLLVRSSGRAGVVAGAVAPRDHQRTPSTSPQRCPLAMCEFRVDACGIVIMVDAPRPSSARPNVGALDGAAAMRVHGRILLCLRLQAGGGIASPAWRWPRGANRLARSQDVGPSTGCEDAGPFTTSLPLLLPPQHGDSSCCFCFAFL</sequence>
<dbReference type="Proteomes" id="UP000284706">
    <property type="component" value="Unassembled WGS sequence"/>
</dbReference>
<evidence type="ECO:0000256" key="1">
    <source>
        <dbReference type="SAM" id="MobiDB-lite"/>
    </source>
</evidence>
<evidence type="ECO:0000313" key="3">
    <source>
        <dbReference type="Proteomes" id="UP000284706"/>
    </source>
</evidence>
<keyword evidence="3" id="KW-1185">Reference proteome</keyword>
<dbReference type="EMBL" id="NHYE01003709">
    <property type="protein sequence ID" value="PPQ88113.1"/>
    <property type="molecule type" value="Genomic_DNA"/>
</dbReference>
<reference evidence="2 3" key="1">
    <citation type="journal article" date="2018" name="Evol. Lett.">
        <title>Horizontal gene cluster transfer increased hallucinogenic mushroom diversity.</title>
        <authorList>
            <person name="Reynolds H.T."/>
            <person name="Vijayakumar V."/>
            <person name="Gluck-Thaler E."/>
            <person name="Korotkin H.B."/>
            <person name="Matheny P.B."/>
            <person name="Slot J.C."/>
        </authorList>
    </citation>
    <scope>NUCLEOTIDE SEQUENCE [LARGE SCALE GENOMIC DNA]</scope>
    <source>
        <strain evidence="2 3">SRW20</strain>
    </source>
</reference>